<keyword evidence="2" id="KW-1185">Reference proteome</keyword>
<name>A0A9E9A660_9CAUD</name>
<reference evidence="1 2" key="1">
    <citation type="submission" date="2022-10" db="EMBL/GenBank/DDBJ databases">
        <title>Evolutionary Diversification of Methanotrophic Ca. Methanophagales (ANME-1) and Their Expansive Virome.</title>
        <authorList>
            <person name="Laso-Perez R."/>
            <person name="Wu F."/>
            <person name="Cremiere A."/>
            <person name="Speth D.R."/>
            <person name="Magyar J.S."/>
            <person name="Krupovic M."/>
            <person name="Orphan V.J."/>
        </authorList>
    </citation>
    <scope>NUCLEOTIDE SEQUENCE [LARGE SCALE GENOMIC DNA]</scope>
</reference>
<gene>
    <name evidence="1" type="ORF">FHOMOCKG_00023</name>
</gene>
<evidence type="ECO:0000313" key="2">
    <source>
        <dbReference type="Proteomes" id="UP001156237"/>
    </source>
</evidence>
<sequence length="172" mass="20034">MEAYKINGVLKEITTDISLDFSSQRLQFKFELDQSDPELPIGLIDKDKRAACIFILKGRYVPFHLHSFEFRNVVNAEYSSSLKGFPENVYYVVNPHSTSAHNNFPPSYVDITRYLILTLSPFENWKYPYLYDFTQTYPLKGLILVYSSSEIKNEREVYELAVSYLTLSGRDE</sequence>
<evidence type="ECO:0000313" key="1">
    <source>
        <dbReference type="EMBL" id="WAE39551.1"/>
    </source>
</evidence>
<proteinExistence type="predicted"/>
<dbReference type="Proteomes" id="UP001156237">
    <property type="component" value="Segment"/>
</dbReference>
<organism evidence="1 2">
    <name type="scientific">Methanophagales virus GBV302</name>
    <dbReference type="NCBI Taxonomy" id="2999281"/>
    <lineage>
        <taxon>Viruses</taxon>
        <taxon>Duplodnaviria</taxon>
        <taxon>Heunggongvirae</taxon>
        <taxon>Uroviricota</taxon>
        <taxon>Caudoviricetes</taxon>
        <taxon>Nakonvirales</taxon>
        <taxon>Ekchuahviridae</taxon>
        <taxon>Kukulkanvirus</taxon>
        <taxon>Kukulkanvirus mexicoense</taxon>
    </lineage>
</organism>
<protein>
    <submittedName>
        <fullName evidence="1">Uncharacterized protein</fullName>
    </submittedName>
</protein>
<dbReference type="EMBL" id="OP880253">
    <property type="protein sequence ID" value="WAE39551.1"/>
    <property type="molecule type" value="Genomic_DNA"/>
</dbReference>
<accession>A0A9E9A660</accession>